<dbReference type="Proteomes" id="UP000515847">
    <property type="component" value="Chromosome"/>
</dbReference>
<proteinExistence type="predicted"/>
<dbReference type="OrthoDB" id="9804150at2"/>
<evidence type="ECO:0000313" key="2">
    <source>
        <dbReference type="EMBL" id="QNB45301.1"/>
    </source>
</evidence>
<dbReference type="InterPro" id="IPR035985">
    <property type="entry name" value="Ubiquitin-activating_enz"/>
</dbReference>
<keyword evidence="3" id="KW-1185">Reference proteome</keyword>
<organism evidence="2 3">
    <name type="scientific">Thermanaerosceptrum fracticalcis</name>
    <dbReference type="NCBI Taxonomy" id="1712410"/>
    <lineage>
        <taxon>Bacteria</taxon>
        <taxon>Bacillati</taxon>
        <taxon>Bacillota</taxon>
        <taxon>Clostridia</taxon>
        <taxon>Eubacteriales</taxon>
        <taxon>Peptococcaceae</taxon>
        <taxon>Thermanaerosceptrum</taxon>
    </lineage>
</organism>
<reference evidence="2 3" key="1">
    <citation type="journal article" date="2019" name="Front. Microbiol.">
        <title>Thermoanaerosceptrum fracticalcis gen. nov. sp. nov., a Novel Fumarate-Fermenting Microorganism From a Deep Fractured Carbonate Aquifer of the US Great Basin.</title>
        <authorList>
            <person name="Hamilton-Brehm S.D."/>
            <person name="Stewart L.E."/>
            <person name="Zavarin M."/>
            <person name="Caldwell M."/>
            <person name="Lawson P.A."/>
            <person name="Onstott T.C."/>
            <person name="Grzymski J."/>
            <person name="Neveux I."/>
            <person name="Lollar B.S."/>
            <person name="Russell C.E."/>
            <person name="Moser D.P."/>
        </authorList>
    </citation>
    <scope>NUCLEOTIDE SEQUENCE [LARGE SCALE GENOMIC DNA]</scope>
    <source>
        <strain evidence="2 3">DRI-13</strain>
    </source>
</reference>
<dbReference type="Pfam" id="PF00899">
    <property type="entry name" value="ThiF"/>
    <property type="match status" value="1"/>
</dbReference>
<sequence length="252" mass="27255">MLHKFSRTEILIGKEALQKLNQSKVEVFGVGGVGSYTVEALARAGIGHLVLVDFDDICLTNVNRQLPALHSTVGRAKVEVLRERILDINPEAKVTVHREFVSPGSVDRLVEKDCDYLVDAIDTVTGKIVILEKAFSLGIPVVSAMGAGNKLDPTKLKVADISETHTCPLARVMRKELKKRGITTGLKVVYSPEAPRKPNQEKAGCSQYCICPGGEAHCAAKRQIPGSISFVPSVAGLFLAAQVVNDLIKDFI</sequence>
<dbReference type="PANTHER" id="PTHR43267">
    <property type="entry name" value="TRNA THREONYLCARBAMOYLADENOSINE DEHYDRATASE"/>
    <property type="match status" value="1"/>
</dbReference>
<dbReference type="PANTHER" id="PTHR43267:SF1">
    <property type="entry name" value="TRNA THREONYLCARBAMOYLADENOSINE DEHYDRATASE"/>
    <property type="match status" value="1"/>
</dbReference>
<dbReference type="CDD" id="cd00755">
    <property type="entry name" value="YgdL_like"/>
    <property type="match status" value="1"/>
</dbReference>
<dbReference type="Gene3D" id="3.40.50.720">
    <property type="entry name" value="NAD(P)-binding Rossmann-like Domain"/>
    <property type="match status" value="1"/>
</dbReference>
<protein>
    <submittedName>
        <fullName evidence="2">tRNA threonylcarbamoyladenosine dehydratase</fullName>
    </submittedName>
</protein>
<dbReference type="InterPro" id="IPR000594">
    <property type="entry name" value="ThiF_NAD_FAD-bd"/>
</dbReference>
<dbReference type="FunFam" id="3.40.50.720:FF:000141">
    <property type="entry name" value="tRNA threonylcarbamoyladenosine dehydratase"/>
    <property type="match status" value="1"/>
</dbReference>
<dbReference type="AlphaFoldDB" id="A0A7G6DZP7"/>
<dbReference type="EMBL" id="CP045798">
    <property type="protein sequence ID" value="QNB45301.1"/>
    <property type="molecule type" value="Genomic_DNA"/>
</dbReference>
<dbReference type="GO" id="GO:0008641">
    <property type="term" value="F:ubiquitin-like modifier activating enzyme activity"/>
    <property type="evidence" value="ECO:0007669"/>
    <property type="project" value="InterPro"/>
</dbReference>
<dbReference type="KEGG" id="tfr:BR63_02635"/>
<evidence type="ECO:0000259" key="1">
    <source>
        <dbReference type="Pfam" id="PF00899"/>
    </source>
</evidence>
<dbReference type="RefSeq" id="WP_034421735.1">
    <property type="nucleotide sequence ID" value="NZ_CP045798.1"/>
</dbReference>
<dbReference type="GO" id="GO:0061503">
    <property type="term" value="F:tRNA threonylcarbamoyladenosine dehydratase"/>
    <property type="evidence" value="ECO:0007669"/>
    <property type="project" value="TreeGrafter"/>
</dbReference>
<name>A0A7G6DZP7_THEFR</name>
<accession>A0A7G6DZP7</accession>
<evidence type="ECO:0000313" key="3">
    <source>
        <dbReference type="Proteomes" id="UP000515847"/>
    </source>
</evidence>
<dbReference type="GO" id="GO:0061504">
    <property type="term" value="P:cyclic threonylcarbamoyladenosine biosynthetic process"/>
    <property type="evidence" value="ECO:0007669"/>
    <property type="project" value="TreeGrafter"/>
</dbReference>
<dbReference type="SUPFAM" id="SSF69572">
    <property type="entry name" value="Activating enzymes of the ubiquitin-like proteins"/>
    <property type="match status" value="1"/>
</dbReference>
<feature type="domain" description="THIF-type NAD/FAD binding fold" evidence="1">
    <location>
        <begin position="10"/>
        <end position="245"/>
    </location>
</feature>
<gene>
    <name evidence="2" type="ORF">BR63_02635</name>
</gene>
<dbReference type="InterPro" id="IPR045886">
    <property type="entry name" value="ThiF/MoeB/HesA"/>
</dbReference>